<evidence type="ECO:0000313" key="2">
    <source>
        <dbReference type="EMBL" id="WFP10418.1"/>
    </source>
</evidence>
<dbReference type="Proteomes" id="UP001214170">
    <property type="component" value="Chromosome"/>
</dbReference>
<gene>
    <name evidence="2" type="ORF">P8T11_11290</name>
</gene>
<dbReference type="InterPro" id="IPR010985">
    <property type="entry name" value="Ribbon_hlx_hlx"/>
</dbReference>
<keyword evidence="3" id="KW-1185">Reference proteome</keyword>
<feature type="domain" description="HicB-like antitoxin of toxin-antitoxin system" evidence="1">
    <location>
        <begin position="3"/>
        <end position="122"/>
    </location>
</feature>
<evidence type="ECO:0000259" key="1">
    <source>
        <dbReference type="Pfam" id="PF15919"/>
    </source>
</evidence>
<dbReference type="InterPro" id="IPR031807">
    <property type="entry name" value="HicB-like"/>
</dbReference>
<dbReference type="EMBL" id="CP121261">
    <property type="protein sequence ID" value="WFP10418.1"/>
    <property type="molecule type" value="Genomic_DNA"/>
</dbReference>
<reference evidence="2 3" key="1">
    <citation type="submission" date="2023-03" db="EMBL/GenBank/DDBJ databases">
        <title>Achromobacter spanius LIG8.</title>
        <authorList>
            <person name="Shrestha S."/>
        </authorList>
    </citation>
    <scope>NUCLEOTIDE SEQUENCE [LARGE SCALE GENOMIC DNA]</scope>
    <source>
        <strain evidence="2 3">LIG8</strain>
    </source>
</reference>
<dbReference type="CDD" id="cd21631">
    <property type="entry name" value="RHH_CopG_NikR-like"/>
    <property type="match status" value="1"/>
</dbReference>
<dbReference type="SUPFAM" id="SSF47598">
    <property type="entry name" value="Ribbon-helix-helix"/>
    <property type="match status" value="1"/>
</dbReference>
<dbReference type="SUPFAM" id="SSF143100">
    <property type="entry name" value="TTHA1013/TTHA0281-like"/>
    <property type="match status" value="1"/>
</dbReference>
<evidence type="ECO:0000313" key="3">
    <source>
        <dbReference type="Proteomes" id="UP001214170"/>
    </source>
</evidence>
<organism evidence="2 3">
    <name type="scientific">Achromobacter spanius</name>
    <dbReference type="NCBI Taxonomy" id="217203"/>
    <lineage>
        <taxon>Bacteria</taxon>
        <taxon>Pseudomonadati</taxon>
        <taxon>Pseudomonadota</taxon>
        <taxon>Betaproteobacteria</taxon>
        <taxon>Burkholderiales</taxon>
        <taxon>Alcaligenaceae</taxon>
        <taxon>Achromobacter</taxon>
    </lineage>
</organism>
<sequence length="129" mass="14167">MLYLIYVHKEKGSAYGASFPDFPGCHAAATTLQELPSAAQEAVEAHFFGETQPIPSPSAPDVWMQKKAFQGGFWMLVDIDLSKVNTKAVRLNISLPENLVHRIDAVARARRLSRSAFLALAAEHEMEAA</sequence>
<proteinExistence type="predicted"/>
<dbReference type="Gene3D" id="3.30.160.250">
    <property type="match status" value="1"/>
</dbReference>
<name>A0ABY8H106_9BURK</name>
<dbReference type="Pfam" id="PF15919">
    <property type="entry name" value="HicB_lk_antitox"/>
    <property type="match status" value="1"/>
</dbReference>
<protein>
    <submittedName>
        <fullName evidence="2">Type II toxin-antitoxin system HicB family antitoxin</fullName>
    </submittedName>
</protein>
<dbReference type="RefSeq" id="WP_268081865.1">
    <property type="nucleotide sequence ID" value="NZ_CP106885.1"/>
</dbReference>
<accession>A0ABY8H106</accession>
<dbReference type="InterPro" id="IPR035069">
    <property type="entry name" value="TTHA1013/TTHA0281-like"/>
</dbReference>